<feature type="transmembrane region" description="Helical" evidence="1">
    <location>
        <begin position="12"/>
        <end position="38"/>
    </location>
</feature>
<organism evidence="2 3">
    <name type="scientific">Ramazzottius varieornatus</name>
    <name type="common">Water bear</name>
    <name type="synonym">Tardigrade</name>
    <dbReference type="NCBI Taxonomy" id="947166"/>
    <lineage>
        <taxon>Eukaryota</taxon>
        <taxon>Metazoa</taxon>
        <taxon>Ecdysozoa</taxon>
        <taxon>Tardigrada</taxon>
        <taxon>Eutardigrada</taxon>
        <taxon>Parachela</taxon>
        <taxon>Hypsibioidea</taxon>
        <taxon>Ramazzottiidae</taxon>
        <taxon>Ramazzottius</taxon>
    </lineage>
</organism>
<keyword evidence="1" id="KW-0472">Membrane</keyword>
<dbReference type="AlphaFoldDB" id="A0A1D1VIR2"/>
<proteinExistence type="predicted"/>
<evidence type="ECO:0000256" key="1">
    <source>
        <dbReference type="SAM" id="Phobius"/>
    </source>
</evidence>
<feature type="transmembrane region" description="Helical" evidence="1">
    <location>
        <begin position="113"/>
        <end position="136"/>
    </location>
</feature>
<accession>A0A1D1VIR2</accession>
<keyword evidence="1" id="KW-0812">Transmembrane</keyword>
<feature type="transmembrane region" description="Helical" evidence="1">
    <location>
        <begin position="44"/>
        <end position="65"/>
    </location>
</feature>
<dbReference type="EMBL" id="BDGG01000006">
    <property type="protein sequence ID" value="GAV00696.1"/>
    <property type="molecule type" value="Genomic_DNA"/>
</dbReference>
<comment type="caution">
    <text evidence="2">The sequence shown here is derived from an EMBL/GenBank/DDBJ whole genome shotgun (WGS) entry which is preliminary data.</text>
</comment>
<keyword evidence="1" id="KW-1133">Transmembrane helix</keyword>
<evidence type="ECO:0000313" key="2">
    <source>
        <dbReference type="EMBL" id="GAV00696.1"/>
    </source>
</evidence>
<name>A0A1D1VIR2_RAMVA</name>
<sequence length="178" mass="19541">MYPSEIEEARRRGALIGLSSIQLFYGITTILQAIFTTIWGGTTYASGFVAGFFYILTAILGLCCAKFSVRGPSSWLRNTAMTANIFLFIMMILGCVITIFVLLTAGHEIRSPVLILLGIFQTACLIPVCIAAAIMCTKIRSSALSYSSQIYMNRPPPAHANSVRIPAYTYSSVRPFEF</sequence>
<dbReference type="Proteomes" id="UP000186922">
    <property type="component" value="Unassembled WGS sequence"/>
</dbReference>
<reference evidence="2 3" key="1">
    <citation type="journal article" date="2016" name="Nat. Commun.">
        <title>Extremotolerant tardigrade genome and improved radiotolerance of human cultured cells by tardigrade-unique protein.</title>
        <authorList>
            <person name="Hashimoto T."/>
            <person name="Horikawa D.D."/>
            <person name="Saito Y."/>
            <person name="Kuwahara H."/>
            <person name="Kozuka-Hata H."/>
            <person name="Shin-I T."/>
            <person name="Minakuchi Y."/>
            <person name="Ohishi K."/>
            <person name="Motoyama A."/>
            <person name="Aizu T."/>
            <person name="Enomoto A."/>
            <person name="Kondo K."/>
            <person name="Tanaka S."/>
            <person name="Hara Y."/>
            <person name="Koshikawa S."/>
            <person name="Sagara H."/>
            <person name="Miura T."/>
            <person name="Yokobori S."/>
            <person name="Miyagawa K."/>
            <person name="Suzuki Y."/>
            <person name="Kubo T."/>
            <person name="Oyama M."/>
            <person name="Kohara Y."/>
            <person name="Fujiyama A."/>
            <person name="Arakawa K."/>
            <person name="Katayama T."/>
            <person name="Toyoda A."/>
            <person name="Kunieda T."/>
        </authorList>
    </citation>
    <scope>NUCLEOTIDE SEQUENCE [LARGE SCALE GENOMIC DNA]</scope>
    <source>
        <strain evidence="2 3">YOKOZUNA-1</strain>
    </source>
</reference>
<evidence type="ECO:0000313" key="3">
    <source>
        <dbReference type="Proteomes" id="UP000186922"/>
    </source>
</evidence>
<feature type="transmembrane region" description="Helical" evidence="1">
    <location>
        <begin position="85"/>
        <end position="107"/>
    </location>
</feature>
<keyword evidence="3" id="KW-1185">Reference proteome</keyword>
<protein>
    <submittedName>
        <fullName evidence="2">Uncharacterized protein</fullName>
    </submittedName>
</protein>
<gene>
    <name evidence="2" type="primary">RvY_11509</name>
    <name evidence="2" type="synonym">RvY_11509.2</name>
    <name evidence="2" type="ORF">RvY_11509-2</name>
</gene>